<protein>
    <submittedName>
        <fullName evidence="2">Uncharacterized protein</fullName>
    </submittedName>
</protein>
<accession>A0A812I6I2</accession>
<keyword evidence="3" id="KW-1185">Reference proteome</keyword>
<sequence length="131" mass="14705">MGAENLRMTQGRLLAALVWALVLGSTVYRRFDLGRLRWVLMLHHLLAAAGLDEALLMSFSAQEPFFLRLLHPGAVVTPWAPSFLPNKQSVLGALTYASFLLLAIYQLVAYRVGDEDVWQTVTVTLWAQYSQ</sequence>
<keyword evidence="1" id="KW-0472">Membrane</keyword>
<proteinExistence type="predicted"/>
<keyword evidence="1" id="KW-0812">Transmembrane</keyword>
<dbReference type="EMBL" id="CAJNDS010000193">
    <property type="protein sequence ID" value="CAE7025357.1"/>
    <property type="molecule type" value="Genomic_DNA"/>
</dbReference>
<evidence type="ECO:0000313" key="3">
    <source>
        <dbReference type="Proteomes" id="UP000604046"/>
    </source>
</evidence>
<feature type="transmembrane region" description="Helical" evidence="1">
    <location>
        <begin position="90"/>
        <end position="110"/>
    </location>
</feature>
<evidence type="ECO:0000256" key="1">
    <source>
        <dbReference type="SAM" id="Phobius"/>
    </source>
</evidence>
<name>A0A812I6I2_9DINO</name>
<comment type="caution">
    <text evidence="2">The sequence shown here is derived from an EMBL/GenBank/DDBJ whole genome shotgun (WGS) entry which is preliminary data.</text>
</comment>
<dbReference type="AlphaFoldDB" id="A0A812I6I2"/>
<gene>
    <name evidence="2" type="ORF">SNAT2548_LOCUS3166</name>
</gene>
<dbReference type="Proteomes" id="UP000604046">
    <property type="component" value="Unassembled WGS sequence"/>
</dbReference>
<evidence type="ECO:0000313" key="2">
    <source>
        <dbReference type="EMBL" id="CAE7025357.1"/>
    </source>
</evidence>
<reference evidence="2" key="1">
    <citation type="submission" date="2021-02" db="EMBL/GenBank/DDBJ databases">
        <authorList>
            <person name="Dougan E. K."/>
            <person name="Rhodes N."/>
            <person name="Thang M."/>
            <person name="Chan C."/>
        </authorList>
    </citation>
    <scope>NUCLEOTIDE SEQUENCE</scope>
</reference>
<keyword evidence="1" id="KW-1133">Transmembrane helix</keyword>
<organism evidence="2 3">
    <name type="scientific">Symbiodinium natans</name>
    <dbReference type="NCBI Taxonomy" id="878477"/>
    <lineage>
        <taxon>Eukaryota</taxon>
        <taxon>Sar</taxon>
        <taxon>Alveolata</taxon>
        <taxon>Dinophyceae</taxon>
        <taxon>Suessiales</taxon>
        <taxon>Symbiodiniaceae</taxon>
        <taxon>Symbiodinium</taxon>
    </lineage>
</organism>